<accession>A0A0F9CE32</accession>
<sequence length="56" mass="6692">LAFQVMSEGQVVFERNRAEHRTFRAYRLVQCLDFKFLENRMQKGMIAAMRRNVIGQ</sequence>
<comment type="caution">
    <text evidence="1">The sequence shown here is derived from an EMBL/GenBank/DDBJ whole genome shotgun (WGS) entry which is preliminary data.</text>
</comment>
<proteinExistence type="predicted"/>
<dbReference type="AlphaFoldDB" id="A0A0F9CE32"/>
<gene>
    <name evidence="1" type="ORF">LCGC14_2337060</name>
</gene>
<feature type="non-terminal residue" evidence="1">
    <location>
        <position position="1"/>
    </location>
</feature>
<dbReference type="EMBL" id="LAZR01033721">
    <property type="protein sequence ID" value="KKL47289.1"/>
    <property type="molecule type" value="Genomic_DNA"/>
</dbReference>
<organism evidence="1">
    <name type="scientific">marine sediment metagenome</name>
    <dbReference type="NCBI Taxonomy" id="412755"/>
    <lineage>
        <taxon>unclassified sequences</taxon>
        <taxon>metagenomes</taxon>
        <taxon>ecological metagenomes</taxon>
    </lineage>
</organism>
<evidence type="ECO:0000313" key="1">
    <source>
        <dbReference type="EMBL" id="KKL47289.1"/>
    </source>
</evidence>
<reference evidence="1" key="1">
    <citation type="journal article" date="2015" name="Nature">
        <title>Complex archaea that bridge the gap between prokaryotes and eukaryotes.</title>
        <authorList>
            <person name="Spang A."/>
            <person name="Saw J.H."/>
            <person name="Jorgensen S.L."/>
            <person name="Zaremba-Niedzwiedzka K."/>
            <person name="Martijn J."/>
            <person name="Lind A.E."/>
            <person name="van Eijk R."/>
            <person name="Schleper C."/>
            <person name="Guy L."/>
            <person name="Ettema T.J."/>
        </authorList>
    </citation>
    <scope>NUCLEOTIDE SEQUENCE</scope>
</reference>
<protein>
    <submittedName>
        <fullName evidence="1">Uncharacterized protein</fullName>
    </submittedName>
</protein>
<name>A0A0F9CE32_9ZZZZ</name>